<name>A0A7J6GZY0_CANSA</name>
<feature type="non-terminal residue" evidence="1">
    <location>
        <position position="183"/>
    </location>
</feature>
<gene>
    <name evidence="1" type="ORF">F8388_012483</name>
</gene>
<dbReference type="EMBL" id="JAATIP010000034">
    <property type="protein sequence ID" value="KAF4388506.1"/>
    <property type="molecule type" value="Genomic_DNA"/>
</dbReference>
<dbReference type="AlphaFoldDB" id="A0A7J6GZY0"/>
<protein>
    <submittedName>
        <fullName evidence="1">Uncharacterized protein</fullName>
    </submittedName>
</protein>
<proteinExistence type="predicted"/>
<evidence type="ECO:0000313" key="2">
    <source>
        <dbReference type="Proteomes" id="UP000525078"/>
    </source>
</evidence>
<accession>A0A7J6GZY0</accession>
<dbReference type="Proteomes" id="UP000525078">
    <property type="component" value="Unassembled WGS sequence"/>
</dbReference>
<evidence type="ECO:0000313" key="1">
    <source>
        <dbReference type="EMBL" id="KAF4388506.1"/>
    </source>
</evidence>
<sequence length="183" mass="20916">GNGINPGGDDNGKNLSIKSGAVSSQRIGKVNPMQSAGNVNVGVDGEDISKIILDSKRRRMEEIFWKQRSKQLWLREGDRNSKYFHAKATSRRRSNVIHKLKNSDGEWVGWEDGLPTVIVNYFQHLFMHSDGDYSSLKLLEEENRICVALSNHPDVIYPSQHVDDRPDPFRDFSFLMRLLMKQS</sequence>
<organism evidence="1 2">
    <name type="scientific">Cannabis sativa</name>
    <name type="common">Hemp</name>
    <name type="synonym">Marijuana</name>
    <dbReference type="NCBI Taxonomy" id="3483"/>
    <lineage>
        <taxon>Eukaryota</taxon>
        <taxon>Viridiplantae</taxon>
        <taxon>Streptophyta</taxon>
        <taxon>Embryophyta</taxon>
        <taxon>Tracheophyta</taxon>
        <taxon>Spermatophyta</taxon>
        <taxon>Magnoliopsida</taxon>
        <taxon>eudicotyledons</taxon>
        <taxon>Gunneridae</taxon>
        <taxon>Pentapetalae</taxon>
        <taxon>rosids</taxon>
        <taxon>fabids</taxon>
        <taxon>Rosales</taxon>
        <taxon>Cannabaceae</taxon>
        <taxon>Cannabis</taxon>
    </lineage>
</organism>
<reference evidence="1 2" key="1">
    <citation type="journal article" date="2020" name="bioRxiv">
        <title>Sequence and annotation of 42 cannabis genomes reveals extensive copy number variation in cannabinoid synthesis and pathogen resistance genes.</title>
        <authorList>
            <person name="Mckernan K.J."/>
            <person name="Helbert Y."/>
            <person name="Kane L.T."/>
            <person name="Ebling H."/>
            <person name="Zhang L."/>
            <person name="Liu B."/>
            <person name="Eaton Z."/>
            <person name="Mclaughlin S."/>
            <person name="Kingan S."/>
            <person name="Baybayan P."/>
            <person name="Concepcion G."/>
            <person name="Jordan M."/>
            <person name="Riva A."/>
            <person name="Barbazuk W."/>
            <person name="Harkins T."/>
        </authorList>
    </citation>
    <scope>NUCLEOTIDE SEQUENCE [LARGE SCALE GENOMIC DNA]</scope>
    <source>
        <strain evidence="2">cv. Jamaican Lion 4</strain>
        <tissue evidence="1">Leaf</tissue>
    </source>
</reference>
<comment type="caution">
    <text evidence="1">The sequence shown here is derived from an EMBL/GenBank/DDBJ whole genome shotgun (WGS) entry which is preliminary data.</text>
</comment>